<organism evidence="2 3">
    <name type="scientific">Propylenella binzhouense</name>
    <dbReference type="NCBI Taxonomy" id="2555902"/>
    <lineage>
        <taxon>Bacteria</taxon>
        <taxon>Pseudomonadati</taxon>
        <taxon>Pseudomonadota</taxon>
        <taxon>Alphaproteobacteria</taxon>
        <taxon>Hyphomicrobiales</taxon>
        <taxon>Propylenellaceae</taxon>
        <taxon>Propylenella</taxon>
    </lineage>
</organism>
<comment type="caution">
    <text evidence="2">The sequence shown here is derived from an EMBL/GenBank/DDBJ whole genome shotgun (WGS) entry which is preliminary data.</text>
</comment>
<feature type="signal peptide" evidence="1">
    <location>
        <begin position="1"/>
        <end position="20"/>
    </location>
</feature>
<keyword evidence="3" id="KW-1185">Reference proteome</keyword>
<evidence type="ECO:0000256" key="1">
    <source>
        <dbReference type="SAM" id="SignalP"/>
    </source>
</evidence>
<evidence type="ECO:0000313" key="3">
    <source>
        <dbReference type="Proteomes" id="UP000773614"/>
    </source>
</evidence>
<dbReference type="AlphaFoldDB" id="A0A964T426"/>
<keyword evidence="1" id="KW-0732">Signal</keyword>
<dbReference type="OrthoDB" id="9808290at2"/>
<accession>A0A964T426</accession>
<dbReference type="InterPro" id="IPR003795">
    <property type="entry name" value="DUF192"/>
</dbReference>
<reference evidence="2" key="1">
    <citation type="submission" date="2019-03" db="EMBL/GenBank/DDBJ databases">
        <title>Afifella sp. nov., isolated from activated sludge.</title>
        <authorList>
            <person name="Li Q."/>
            <person name="Liu Y."/>
        </authorList>
    </citation>
    <scope>NUCLEOTIDE SEQUENCE</scope>
    <source>
        <strain evidence="2">L72</strain>
    </source>
</reference>
<dbReference type="Proteomes" id="UP000773614">
    <property type="component" value="Unassembled WGS sequence"/>
</dbReference>
<dbReference type="PANTHER" id="PTHR37953">
    <property type="entry name" value="UPF0127 PROTEIN MJ1496"/>
    <property type="match status" value="1"/>
</dbReference>
<proteinExistence type="predicted"/>
<dbReference type="Pfam" id="PF02643">
    <property type="entry name" value="DUF192"/>
    <property type="match status" value="1"/>
</dbReference>
<dbReference type="EMBL" id="SPKJ01000028">
    <property type="protein sequence ID" value="MYZ48101.1"/>
    <property type="molecule type" value="Genomic_DNA"/>
</dbReference>
<name>A0A964T426_9HYPH</name>
<dbReference type="Gene3D" id="2.60.120.1140">
    <property type="entry name" value="Protein of unknown function DUF192"/>
    <property type="match status" value="1"/>
</dbReference>
<dbReference type="InterPro" id="IPR038695">
    <property type="entry name" value="Saro_0823-like_sf"/>
</dbReference>
<feature type="chain" id="PRO_5037628598" evidence="1">
    <location>
        <begin position="21"/>
        <end position="154"/>
    </location>
</feature>
<dbReference type="RefSeq" id="WP_161140447.1">
    <property type="nucleotide sequence ID" value="NZ_SPKJ01000028.1"/>
</dbReference>
<gene>
    <name evidence="2" type="ORF">E4O86_10300</name>
</gene>
<protein>
    <submittedName>
        <fullName evidence="2">DUF192 domain-containing protein</fullName>
    </submittedName>
</protein>
<evidence type="ECO:0000313" key="2">
    <source>
        <dbReference type="EMBL" id="MYZ48101.1"/>
    </source>
</evidence>
<sequence length="154" mass="16793">MPGWSLIVALASALFFAAGAQGQAAPERLPLEIEASGGSHRFMVELATTSEQRSRGLMFRREMGADEGMLFDFDSEREVTMWMHNTYLPLDMVFIGADGRVKTVAERTTPLSDRIISSRVPVRFVLEINAGRAAEAGIRPGDRVSGAAIAPLLR</sequence>
<dbReference type="PANTHER" id="PTHR37953:SF1">
    <property type="entry name" value="UPF0127 PROTEIN MJ1496"/>
    <property type="match status" value="1"/>
</dbReference>